<organism evidence="1 2">
    <name type="scientific">Glaciibacter psychrotolerans</name>
    <dbReference type="NCBI Taxonomy" id="670054"/>
    <lineage>
        <taxon>Bacteria</taxon>
        <taxon>Bacillati</taxon>
        <taxon>Actinomycetota</taxon>
        <taxon>Actinomycetes</taxon>
        <taxon>Micrococcales</taxon>
        <taxon>Microbacteriaceae</taxon>
        <taxon>Glaciibacter</taxon>
    </lineage>
</organism>
<comment type="caution">
    <text evidence="1">The sequence shown here is derived from an EMBL/GenBank/DDBJ whole genome shotgun (WGS) entry which is preliminary data.</text>
</comment>
<gene>
    <name evidence="1" type="ORF">HNR05_002687</name>
</gene>
<dbReference type="Proteomes" id="UP000537260">
    <property type="component" value="Unassembled WGS sequence"/>
</dbReference>
<dbReference type="InterPro" id="IPR029069">
    <property type="entry name" value="HotDog_dom_sf"/>
</dbReference>
<dbReference type="Gene3D" id="3.10.129.10">
    <property type="entry name" value="Hotdog Thioesterase"/>
    <property type="match status" value="1"/>
</dbReference>
<protein>
    <submittedName>
        <fullName evidence="1">Acyl-CoA thioesterase FadM</fullName>
    </submittedName>
</protein>
<keyword evidence="2" id="KW-1185">Reference proteome</keyword>
<dbReference type="CDD" id="cd00586">
    <property type="entry name" value="4HBT"/>
    <property type="match status" value="1"/>
</dbReference>
<dbReference type="EMBL" id="JACCFM010000001">
    <property type="protein sequence ID" value="NYJ20896.1"/>
    <property type="molecule type" value="Genomic_DNA"/>
</dbReference>
<dbReference type="Pfam" id="PF13279">
    <property type="entry name" value="4HBT_2"/>
    <property type="match status" value="1"/>
</dbReference>
<reference evidence="1 2" key="1">
    <citation type="submission" date="2020-07" db="EMBL/GenBank/DDBJ databases">
        <title>Sequencing the genomes of 1000 actinobacteria strains.</title>
        <authorList>
            <person name="Klenk H.-P."/>
        </authorList>
    </citation>
    <scope>NUCLEOTIDE SEQUENCE [LARGE SCALE GENOMIC DNA]</scope>
    <source>
        <strain evidence="1 2">LI1</strain>
    </source>
</reference>
<dbReference type="AlphaFoldDB" id="A0A7Z0EG80"/>
<accession>A0A7Z0EG80</accession>
<dbReference type="PANTHER" id="PTHR12475:SF4">
    <property type="entry name" value="PROTEIN THEM6"/>
    <property type="match status" value="1"/>
</dbReference>
<name>A0A7Z0EG80_9MICO</name>
<dbReference type="PANTHER" id="PTHR12475">
    <property type="match status" value="1"/>
</dbReference>
<dbReference type="InterPro" id="IPR051490">
    <property type="entry name" value="THEM6_lcsJ_thioesterase"/>
</dbReference>
<sequence>MHMFFRTLLQTFLSRRGPKLGLYDVCRTRFTTLPTDQDILRHMNNGVYLSIMDIARFDMLRRSGVWVIFAQKGWYPVVVSETISFRKSLQIWQRFTIESRILGFDEKAVYVEQRFVRPDADGVPEIYAHGYIRGRFLKRSGGVVPINELLDAVGEPPAGVRVPDWLLKWSTDVTLPPTRVAAPSIWH</sequence>
<evidence type="ECO:0000313" key="2">
    <source>
        <dbReference type="Proteomes" id="UP000537260"/>
    </source>
</evidence>
<dbReference type="SUPFAM" id="SSF54637">
    <property type="entry name" value="Thioesterase/thiol ester dehydrase-isomerase"/>
    <property type="match status" value="1"/>
</dbReference>
<evidence type="ECO:0000313" key="1">
    <source>
        <dbReference type="EMBL" id="NYJ20896.1"/>
    </source>
</evidence>
<proteinExistence type="predicted"/>